<dbReference type="RefSeq" id="WP_326295270.1">
    <property type="nucleotide sequence ID" value="NZ_JAYLLH010000001.1"/>
</dbReference>
<sequence>MGWLSFDGDGQSWIAPQLAARRLKGVEQAIPRGTLIVETPAPTLATGPTLLRMTRTEGAQGLFSLQWVPAMGIVLVITVGRDVFHASLPLTGDPARLRISFSWDSPANVSRLAVENPDDDSLHYAMGRAPAALMLSDMWALARERHLNGLAAQAGFMAVSDGVEPIGPAPSLHDDTAIDTPHGPVPLKQLKPGDTVRTLSGAVMPVLQVVRRSVPAVGSFRPVRLRAPHFGLKRDLVATPQQRLVVTGGDVEYDYGADAVRLAISNLPRGFAQTDDAPHRAPFVNLAQLVLPEPVAVLCHGVPLDTLNIGRIRRQKDRLEQSLLAQGPLHLLPEHGPSPYPLLGATETASLAATRAA</sequence>
<accession>A0ABU6HBY0</accession>
<feature type="domain" description="Hedgehog/Intein (Hint)" evidence="1">
    <location>
        <begin position="171"/>
        <end position="310"/>
    </location>
</feature>
<dbReference type="Proteomes" id="UP001348149">
    <property type="component" value="Unassembled WGS sequence"/>
</dbReference>
<dbReference type="InterPro" id="IPR028992">
    <property type="entry name" value="Hedgehog/Intein_dom"/>
</dbReference>
<gene>
    <name evidence="2" type="ORF">VK792_00595</name>
</gene>
<reference evidence="2 3" key="1">
    <citation type="submission" date="2024-01" db="EMBL/GenBank/DDBJ databases">
        <title>Mesobacterium rodlantinim sp. nov., isolated from shallow sea hydrothermal systems off Kueishantao Island.</title>
        <authorList>
            <person name="Su Z."/>
            <person name="Tang K."/>
        </authorList>
    </citation>
    <scope>NUCLEOTIDE SEQUENCE [LARGE SCALE GENOMIC DNA]</scope>
    <source>
        <strain evidence="2 3">TK19101</strain>
    </source>
</reference>
<evidence type="ECO:0000259" key="1">
    <source>
        <dbReference type="Pfam" id="PF13403"/>
    </source>
</evidence>
<dbReference type="InterPro" id="IPR036844">
    <property type="entry name" value="Hint_dom_sf"/>
</dbReference>
<dbReference type="EMBL" id="JAYLLH010000001">
    <property type="protein sequence ID" value="MEC3859766.1"/>
    <property type="molecule type" value="Genomic_DNA"/>
</dbReference>
<proteinExistence type="predicted"/>
<organism evidence="2 3">
    <name type="scientific">Mesobacterium hydrothermale</name>
    <dbReference type="NCBI Taxonomy" id="3111907"/>
    <lineage>
        <taxon>Bacteria</taxon>
        <taxon>Pseudomonadati</taxon>
        <taxon>Pseudomonadota</taxon>
        <taxon>Alphaproteobacteria</taxon>
        <taxon>Rhodobacterales</taxon>
        <taxon>Roseobacteraceae</taxon>
        <taxon>Mesobacterium</taxon>
    </lineage>
</organism>
<protein>
    <submittedName>
        <fullName evidence="2">Hint domain-containing protein</fullName>
    </submittedName>
</protein>
<dbReference type="SUPFAM" id="SSF51294">
    <property type="entry name" value="Hedgehog/intein (Hint) domain"/>
    <property type="match status" value="1"/>
</dbReference>
<keyword evidence="3" id="KW-1185">Reference proteome</keyword>
<comment type="caution">
    <text evidence="2">The sequence shown here is derived from an EMBL/GenBank/DDBJ whole genome shotgun (WGS) entry which is preliminary data.</text>
</comment>
<evidence type="ECO:0000313" key="3">
    <source>
        <dbReference type="Proteomes" id="UP001348149"/>
    </source>
</evidence>
<dbReference type="Pfam" id="PF13403">
    <property type="entry name" value="Hint_2"/>
    <property type="match status" value="1"/>
</dbReference>
<evidence type="ECO:0000313" key="2">
    <source>
        <dbReference type="EMBL" id="MEC3859766.1"/>
    </source>
</evidence>
<name>A0ABU6HBY0_9RHOB</name>